<gene>
    <name evidence="2" type="ORF">C41B8_00505</name>
</gene>
<name>A0A084IR50_SALHC</name>
<dbReference type="AlphaFoldDB" id="A0A084IR50"/>
<evidence type="ECO:0000259" key="1">
    <source>
        <dbReference type="Pfam" id="PF00561"/>
    </source>
</evidence>
<sequence>MPSRSTANERVERTPDAVIEGDGVHLACYTDGDPAQPTLVFVHGYPDTARVWDRLVSHLAHRYHCVRYDVRGAGRSERPASVSAYKLAHLERDLKAVLDWASPNAPVHLIGHDWGSIQSWEAATDPAMADRLASFTTISGPCLDHVGHGLRLQWRRNRAALVRQMKRSWYIGLFQLPWLAPLGWRHVLAERWPATLARLEGEPLPVAATWREDGRHGIKLYRANIAPRLARPRQRPAITPVHAIVARRDPFIGRGLVDGMKAWVADLQIDDIDAGHWAIASRAPEVAALIDDYIAVRKNKPAAPETAS</sequence>
<dbReference type="InterPro" id="IPR000073">
    <property type="entry name" value="AB_hydrolase_1"/>
</dbReference>
<dbReference type="RefSeq" id="WP_051882581.1">
    <property type="nucleotide sequence ID" value="NZ_APNK01000001.1"/>
</dbReference>
<dbReference type="EMBL" id="APNK01000001">
    <property type="protein sequence ID" value="KEZ79184.1"/>
    <property type="molecule type" value="Genomic_DNA"/>
</dbReference>
<feature type="domain" description="AB hydrolase-1" evidence="1">
    <location>
        <begin position="37"/>
        <end position="279"/>
    </location>
</feature>
<dbReference type="PANTHER" id="PTHR43329">
    <property type="entry name" value="EPOXIDE HYDROLASE"/>
    <property type="match status" value="1"/>
</dbReference>
<evidence type="ECO:0000313" key="3">
    <source>
        <dbReference type="Proteomes" id="UP000028302"/>
    </source>
</evidence>
<reference evidence="2 3" key="1">
    <citation type="submission" date="2013-03" db="EMBL/GenBank/DDBJ databases">
        <title>Salinisphaera hydrothermalis C41B8 Genome Sequencing.</title>
        <authorList>
            <person name="Li C."/>
            <person name="Lai Q."/>
            <person name="Shao Z."/>
        </authorList>
    </citation>
    <scope>NUCLEOTIDE SEQUENCE [LARGE SCALE GENOMIC DNA]</scope>
    <source>
        <strain evidence="2 3">C41B8</strain>
    </source>
</reference>
<accession>A0A084IR50</accession>
<evidence type="ECO:0000313" key="2">
    <source>
        <dbReference type="EMBL" id="KEZ79184.1"/>
    </source>
</evidence>
<dbReference type="STRING" id="1304275.C41B8_00505"/>
<proteinExistence type="predicted"/>
<keyword evidence="3" id="KW-1185">Reference proteome</keyword>
<dbReference type="Proteomes" id="UP000028302">
    <property type="component" value="Unassembled WGS sequence"/>
</dbReference>
<dbReference type="InterPro" id="IPR029058">
    <property type="entry name" value="AB_hydrolase_fold"/>
</dbReference>
<comment type="caution">
    <text evidence="2">The sequence shown here is derived from an EMBL/GenBank/DDBJ whole genome shotgun (WGS) entry which is preliminary data.</text>
</comment>
<dbReference type="Pfam" id="PF00561">
    <property type="entry name" value="Abhydrolase_1"/>
    <property type="match status" value="1"/>
</dbReference>
<organism evidence="2 3">
    <name type="scientific">Salinisphaera hydrothermalis (strain C41B8)</name>
    <dbReference type="NCBI Taxonomy" id="1304275"/>
    <lineage>
        <taxon>Bacteria</taxon>
        <taxon>Pseudomonadati</taxon>
        <taxon>Pseudomonadota</taxon>
        <taxon>Gammaproteobacteria</taxon>
        <taxon>Salinisphaerales</taxon>
        <taxon>Salinisphaeraceae</taxon>
        <taxon>Salinisphaera</taxon>
    </lineage>
</organism>
<protein>
    <submittedName>
        <fullName evidence="2">Putative short chain dehydrogenase</fullName>
    </submittedName>
</protein>
<dbReference type="eggNOG" id="COG2267">
    <property type="taxonomic scope" value="Bacteria"/>
</dbReference>
<dbReference type="SUPFAM" id="SSF53474">
    <property type="entry name" value="alpha/beta-Hydrolases"/>
    <property type="match status" value="1"/>
</dbReference>
<dbReference type="Gene3D" id="3.40.50.1820">
    <property type="entry name" value="alpha/beta hydrolase"/>
    <property type="match status" value="1"/>
</dbReference>
<dbReference type="OrthoDB" id="9780765at2"/>
<dbReference type="PATRIC" id="fig|1304275.5.peg.98"/>